<accession>A0ACC6P4S7</accession>
<evidence type="ECO:0000313" key="2">
    <source>
        <dbReference type="Proteomes" id="UP001364695"/>
    </source>
</evidence>
<dbReference type="Proteomes" id="UP001364695">
    <property type="component" value="Unassembled WGS sequence"/>
</dbReference>
<comment type="caution">
    <text evidence="1">The sequence shown here is derived from an EMBL/GenBank/DDBJ whole genome shotgun (WGS) entry which is preliminary data.</text>
</comment>
<protein>
    <submittedName>
        <fullName evidence="1">TlpA disulfide reductase family protein</fullName>
    </submittedName>
</protein>
<dbReference type="EMBL" id="JAWDIE010000021">
    <property type="protein sequence ID" value="MEJ7139211.1"/>
    <property type="molecule type" value="Genomic_DNA"/>
</dbReference>
<name>A0ACC6P4S7_9BURK</name>
<evidence type="ECO:0000313" key="1">
    <source>
        <dbReference type="EMBL" id="MEJ7139211.1"/>
    </source>
</evidence>
<organism evidence="1 2">
    <name type="scientific">Amphibiibacter pelophylacis</name>
    <dbReference type="NCBI Taxonomy" id="1799477"/>
    <lineage>
        <taxon>Bacteria</taxon>
        <taxon>Pseudomonadati</taxon>
        <taxon>Pseudomonadota</taxon>
        <taxon>Betaproteobacteria</taxon>
        <taxon>Burkholderiales</taxon>
        <taxon>Sphaerotilaceae</taxon>
        <taxon>Amphibiibacter</taxon>
    </lineage>
</organism>
<gene>
    <name evidence="1" type="ORF">RV045_12340</name>
</gene>
<sequence length="177" mass="18873">MAITRRQTLIAAGALAVTGAGGALLWRRQQQHAAQMQQAAQIGFTRLDGGTPGTARLADWHGRALLLNFWATSCSTCVAEMPLLAAIYREFAGPRFDALALAMDYDPPDQVIAFARSRELPFPVGHDASGEVARAMGPVYLTPTTLLLDASGALFRRYLGPPDPAQLRAAIAQITAA</sequence>
<reference evidence="1" key="1">
    <citation type="submission" date="2023-10" db="EMBL/GenBank/DDBJ databases">
        <title>Amphibacter perezi, gen. nov., sp. nov. a novel taxa of the family Comamonadaceae, class Betaproteobacteria isolated from the skin microbiota of Pelophylax perezi from different populations.</title>
        <authorList>
            <person name="Costa S."/>
            <person name="Proenca D.N."/>
            <person name="Lopes I."/>
            <person name="Morais P.V."/>
        </authorList>
    </citation>
    <scope>NUCLEOTIDE SEQUENCE</scope>
    <source>
        <strain evidence="1">SL12-8</strain>
    </source>
</reference>
<keyword evidence="2" id="KW-1185">Reference proteome</keyword>
<proteinExistence type="predicted"/>